<evidence type="ECO:0000256" key="1">
    <source>
        <dbReference type="SAM" id="SignalP"/>
    </source>
</evidence>
<evidence type="ECO:0000313" key="3">
    <source>
        <dbReference type="Proteomes" id="UP001054902"/>
    </source>
</evidence>
<reference evidence="2 3" key="1">
    <citation type="journal article" date="2021" name="Sci. Rep.">
        <title>The genome of the diatom Chaetoceros tenuissimus carries an ancient integrated fragment of an extant virus.</title>
        <authorList>
            <person name="Hongo Y."/>
            <person name="Kimura K."/>
            <person name="Takaki Y."/>
            <person name="Yoshida Y."/>
            <person name="Baba S."/>
            <person name="Kobayashi G."/>
            <person name="Nagasaki K."/>
            <person name="Hano T."/>
            <person name="Tomaru Y."/>
        </authorList>
    </citation>
    <scope>NUCLEOTIDE SEQUENCE [LARGE SCALE GENOMIC DNA]</scope>
    <source>
        <strain evidence="2 3">NIES-3715</strain>
    </source>
</reference>
<dbReference type="AlphaFoldDB" id="A0AAD3CSN9"/>
<keyword evidence="3" id="KW-1185">Reference proteome</keyword>
<sequence>MKGMKLVKIATFFVCFFFSALVGSSKTVDTTEAAALHIIDVERELNTDCKTFTFNETPLQHNVTSGPDNYSAEDGESLTDYCASHDCCGGDLPAEVDSPETRAYICANWSTDPLVSYKLCTGSCHGMAACYGIATNSLAGTTVDIARNACQGNSTCNGIASNSKAKSVISIGEGSCNSVGSDNACTSIAYWSSAILNISIGKGSCLNRDSCSYVALFSTSLQYLRIGDGSCSSLYSCQLFAYANSLEEPVKNTKAIEIGSKSCTKDQSCFQLASKGNSLTKVIVPNNECNTYAGCANCGAVSTFDGIFQPTEQCCSAVSNEYYSQQFDAACNVDGDYIPCTDDNSDTFLVWNDKSVTCAWLSPKNKKKARKRQAKHCQRGNVQVLCQKTCATNDDSYSFTLLGGSMTTQTCAWLTKNAKKASKRISKYCKEDFDGGALVAACSKSCGLCLT</sequence>
<organism evidence="2 3">
    <name type="scientific">Chaetoceros tenuissimus</name>
    <dbReference type="NCBI Taxonomy" id="426638"/>
    <lineage>
        <taxon>Eukaryota</taxon>
        <taxon>Sar</taxon>
        <taxon>Stramenopiles</taxon>
        <taxon>Ochrophyta</taxon>
        <taxon>Bacillariophyta</taxon>
        <taxon>Coscinodiscophyceae</taxon>
        <taxon>Chaetocerotophycidae</taxon>
        <taxon>Chaetocerotales</taxon>
        <taxon>Chaetocerotaceae</taxon>
        <taxon>Chaetoceros</taxon>
    </lineage>
</organism>
<proteinExistence type="predicted"/>
<feature type="chain" id="PRO_5042051907" evidence="1">
    <location>
        <begin position="28"/>
        <end position="451"/>
    </location>
</feature>
<dbReference type="Proteomes" id="UP001054902">
    <property type="component" value="Unassembled WGS sequence"/>
</dbReference>
<accession>A0AAD3CSN9</accession>
<evidence type="ECO:0000313" key="2">
    <source>
        <dbReference type="EMBL" id="GFH50350.1"/>
    </source>
</evidence>
<dbReference type="EMBL" id="BLLK01000038">
    <property type="protein sequence ID" value="GFH50350.1"/>
    <property type="molecule type" value="Genomic_DNA"/>
</dbReference>
<keyword evidence="1" id="KW-0732">Signal</keyword>
<comment type="caution">
    <text evidence="2">The sequence shown here is derived from an EMBL/GenBank/DDBJ whole genome shotgun (WGS) entry which is preliminary data.</text>
</comment>
<feature type="signal peptide" evidence="1">
    <location>
        <begin position="1"/>
        <end position="27"/>
    </location>
</feature>
<name>A0AAD3CSN9_9STRA</name>
<gene>
    <name evidence="2" type="ORF">CTEN210_06826</name>
</gene>
<protein>
    <submittedName>
        <fullName evidence="2">Uncharacterized protein</fullName>
    </submittedName>
</protein>